<protein>
    <submittedName>
        <fullName evidence="2">Uncharacterized protein</fullName>
    </submittedName>
</protein>
<gene>
    <name evidence="2" type="ORF">X975_10367</name>
</gene>
<dbReference type="OMA" id="DYRIPER"/>
<evidence type="ECO:0000313" key="2">
    <source>
        <dbReference type="EMBL" id="KFM81698.1"/>
    </source>
</evidence>
<organism evidence="2 3">
    <name type="scientific">Stegodyphus mimosarum</name>
    <name type="common">African social velvet spider</name>
    <dbReference type="NCBI Taxonomy" id="407821"/>
    <lineage>
        <taxon>Eukaryota</taxon>
        <taxon>Metazoa</taxon>
        <taxon>Ecdysozoa</taxon>
        <taxon>Arthropoda</taxon>
        <taxon>Chelicerata</taxon>
        <taxon>Arachnida</taxon>
        <taxon>Araneae</taxon>
        <taxon>Araneomorphae</taxon>
        <taxon>Entelegynae</taxon>
        <taxon>Eresoidea</taxon>
        <taxon>Eresidae</taxon>
        <taxon>Stegodyphus</taxon>
    </lineage>
</organism>
<dbReference type="Proteomes" id="UP000054359">
    <property type="component" value="Unassembled WGS sequence"/>
</dbReference>
<reference evidence="2 3" key="1">
    <citation type="submission" date="2013-11" db="EMBL/GenBank/DDBJ databases">
        <title>Genome sequencing of Stegodyphus mimosarum.</title>
        <authorList>
            <person name="Bechsgaard J."/>
        </authorList>
    </citation>
    <scope>NUCLEOTIDE SEQUENCE [LARGE SCALE GENOMIC DNA]</scope>
</reference>
<dbReference type="AlphaFoldDB" id="A0A087UWF9"/>
<keyword evidence="3" id="KW-1185">Reference proteome</keyword>
<accession>A0A087UWF9</accession>
<evidence type="ECO:0000256" key="1">
    <source>
        <dbReference type="SAM" id="SignalP"/>
    </source>
</evidence>
<name>A0A087UWF9_STEMI</name>
<dbReference type="OrthoDB" id="6366777at2759"/>
<keyword evidence="1" id="KW-0732">Signal</keyword>
<feature type="signal peptide" evidence="1">
    <location>
        <begin position="1"/>
        <end position="25"/>
    </location>
</feature>
<evidence type="ECO:0000313" key="3">
    <source>
        <dbReference type="Proteomes" id="UP000054359"/>
    </source>
</evidence>
<sequence length="99" mass="11150">MTFNRVSPLTVAAILTFAYFETVSAGGSCQSYGHSCLGGHGKRNNEQLSAVQLLLQQALKGRDQYPLYDYRLPERDTYDLIRSFTDLKGLEDKTINKNE</sequence>
<dbReference type="EMBL" id="KK121995">
    <property type="protein sequence ID" value="KFM81698.1"/>
    <property type="molecule type" value="Genomic_DNA"/>
</dbReference>
<proteinExistence type="predicted"/>
<feature type="chain" id="PRO_5001830936" evidence="1">
    <location>
        <begin position="26"/>
        <end position="99"/>
    </location>
</feature>
<feature type="non-terminal residue" evidence="2">
    <location>
        <position position="99"/>
    </location>
</feature>